<dbReference type="Pfam" id="PF00690">
    <property type="entry name" value="Cation_ATPase_N"/>
    <property type="match status" value="1"/>
</dbReference>
<feature type="domain" description="Cation-transporting P-type ATPase N-terminal" evidence="2">
    <location>
        <begin position="3"/>
        <end position="60"/>
    </location>
</feature>
<evidence type="ECO:0000256" key="1">
    <source>
        <dbReference type="SAM" id="MobiDB-lite"/>
    </source>
</evidence>
<dbReference type="Proteomes" id="UP000501802">
    <property type="component" value="Chromosome"/>
</dbReference>
<accession>A0A6G9ASC1</accession>
<dbReference type="InterPro" id="IPR004014">
    <property type="entry name" value="ATPase_P-typ_cation-transptr_N"/>
</dbReference>
<reference evidence="3 4" key="1">
    <citation type="submission" date="2020-03" db="EMBL/GenBank/DDBJ databases">
        <authorList>
            <person name="Kim M.K."/>
        </authorList>
    </citation>
    <scope>NUCLEOTIDE SEQUENCE [LARGE SCALE GENOMIC DNA]</scope>
    <source>
        <strain evidence="3 4">BT328</strain>
    </source>
</reference>
<evidence type="ECO:0000313" key="4">
    <source>
        <dbReference type="Proteomes" id="UP000501802"/>
    </source>
</evidence>
<dbReference type="AlphaFoldDB" id="A0A6G9ASC1"/>
<dbReference type="SUPFAM" id="SSF81665">
    <property type="entry name" value="Calcium ATPase, transmembrane domain M"/>
    <property type="match status" value="1"/>
</dbReference>
<dbReference type="RefSeq" id="WP_167212522.1">
    <property type="nucleotide sequence ID" value="NZ_CP050063.1"/>
</dbReference>
<sequence length="60" mass="6589">MTNPSSLPLHSALSDAQGLSTAEAKRRLSEKGPNAVETIQTEHWLTVFVRQLKSLIVWGS</sequence>
<dbReference type="EMBL" id="CP050063">
    <property type="protein sequence ID" value="QIP15113.1"/>
    <property type="molecule type" value="Genomic_DNA"/>
</dbReference>
<dbReference type="InterPro" id="IPR023298">
    <property type="entry name" value="ATPase_P-typ_TM_dom_sf"/>
</dbReference>
<feature type="region of interest" description="Disordered" evidence="1">
    <location>
        <begin position="1"/>
        <end position="35"/>
    </location>
</feature>
<evidence type="ECO:0000259" key="2">
    <source>
        <dbReference type="SMART" id="SM00831"/>
    </source>
</evidence>
<gene>
    <name evidence="3" type="ORF">G8759_22050</name>
</gene>
<dbReference type="KEGG" id="spib:G8759_22050"/>
<protein>
    <recommendedName>
        <fullName evidence="2">Cation-transporting P-type ATPase N-terminal domain-containing protein</fullName>
    </recommendedName>
</protein>
<proteinExistence type="predicted"/>
<dbReference type="SMART" id="SM00831">
    <property type="entry name" value="Cation_ATPase_N"/>
    <property type="match status" value="1"/>
</dbReference>
<name>A0A6G9ASC1_9BACT</name>
<organism evidence="3 4">
    <name type="scientific">Spirosoma aureum</name>
    <dbReference type="NCBI Taxonomy" id="2692134"/>
    <lineage>
        <taxon>Bacteria</taxon>
        <taxon>Pseudomonadati</taxon>
        <taxon>Bacteroidota</taxon>
        <taxon>Cytophagia</taxon>
        <taxon>Cytophagales</taxon>
        <taxon>Cytophagaceae</taxon>
        <taxon>Spirosoma</taxon>
    </lineage>
</organism>
<evidence type="ECO:0000313" key="3">
    <source>
        <dbReference type="EMBL" id="QIP15113.1"/>
    </source>
</evidence>
<keyword evidence="4" id="KW-1185">Reference proteome</keyword>